<sequence>MILEKFRKKLPPYWYENEVAEYHFEGSMEAIKSLDAQRMDLMKQFNPMTATWGLDIWDWIYFGKKQSLSIEERRNKIRAQHWARLPFTMSVLQSLGNATGGLLSVTEDFKAKEIVFSFEQNQPVDLLTLHTVFEKMRPVHVNRERITIQQKGSLTYWSGTTQVYESFPLFCGAFYAGGETGLC</sequence>
<dbReference type="Pfam" id="PF10076">
    <property type="entry name" value="Phage_Mu_Gp48"/>
    <property type="match status" value="1"/>
</dbReference>
<protein>
    <submittedName>
        <fullName evidence="1">DUF2313 domain-containing protein</fullName>
    </submittedName>
</protein>
<gene>
    <name evidence="1" type="ORF">O0554_27035</name>
</gene>
<dbReference type="Proteomes" id="UP001077662">
    <property type="component" value="Unassembled WGS sequence"/>
</dbReference>
<dbReference type="InterPro" id="IPR018755">
    <property type="entry name" value="Phage_Mu_Gp48"/>
</dbReference>
<accession>A0AAP3DMQ1</accession>
<reference evidence="1" key="1">
    <citation type="submission" date="2022-09" db="EMBL/GenBank/DDBJ databases">
        <title>Genome analysis and characterization of larvicidal activity of Brevibacillus strains.</title>
        <authorList>
            <person name="Patrusheva E.V."/>
            <person name="Izotova A.O."/>
            <person name="Toshchakov S.V."/>
            <person name="Sineoky S.P."/>
        </authorList>
    </citation>
    <scope>NUCLEOTIDE SEQUENCE</scope>
    <source>
        <strain evidence="1">VKPM_B-13247</strain>
    </source>
</reference>
<dbReference type="EMBL" id="JAPTNE010000096">
    <property type="protein sequence ID" value="MCZ0810490.1"/>
    <property type="molecule type" value="Genomic_DNA"/>
</dbReference>
<name>A0AAP3DMQ1_BRELA</name>
<dbReference type="AlphaFoldDB" id="A0AAP3DMQ1"/>
<evidence type="ECO:0000313" key="2">
    <source>
        <dbReference type="Proteomes" id="UP001077662"/>
    </source>
</evidence>
<dbReference type="RefSeq" id="WP_119733867.1">
    <property type="nucleotide sequence ID" value="NZ_CP032410.1"/>
</dbReference>
<comment type="caution">
    <text evidence="1">The sequence shown here is derived from an EMBL/GenBank/DDBJ whole genome shotgun (WGS) entry which is preliminary data.</text>
</comment>
<organism evidence="1 2">
    <name type="scientific">Brevibacillus laterosporus</name>
    <name type="common">Bacillus laterosporus</name>
    <dbReference type="NCBI Taxonomy" id="1465"/>
    <lineage>
        <taxon>Bacteria</taxon>
        <taxon>Bacillati</taxon>
        <taxon>Bacillota</taxon>
        <taxon>Bacilli</taxon>
        <taxon>Bacillales</taxon>
        <taxon>Paenibacillaceae</taxon>
        <taxon>Brevibacillus</taxon>
    </lineage>
</organism>
<evidence type="ECO:0000313" key="1">
    <source>
        <dbReference type="EMBL" id="MCZ0810490.1"/>
    </source>
</evidence>
<proteinExistence type="predicted"/>